<evidence type="ECO:0000313" key="8">
    <source>
        <dbReference type="EMBL" id="TNM32686.1"/>
    </source>
</evidence>
<dbReference type="InterPro" id="IPR011006">
    <property type="entry name" value="CheY-like_superfamily"/>
</dbReference>
<evidence type="ECO:0000313" key="9">
    <source>
        <dbReference type="Proteomes" id="UP000311713"/>
    </source>
</evidence>
<dbReference type="PANTHER" id="PTHR48111">
    <property type="entry name" value="REGULATOR OF RPOS"/>
    <property type="match status" value="1"/>
</dbReference>
<evidence type="ECO:0000256" key="2">
    <source>
        <dbReference type="ARBA" id="ARBA00023012"/>
    </source>
</evidence>
<dbReference type="PROSITE" id="PS50110">
    <property type="entry name" value="RESPONSE_REGULATORY"/>
    <property type="match status" value="1"/>
</dbReference>
<gene>
    <name evidence="8" type="ORF">FH715_04975</name>
</gene>
<dbReference type="GO" id="GO:0005829">
    <property type="term" value="C:cytosol"/>
    <property type="evidence" value="ECO:0007669"/>
    <property type="project" value="TreeGrafter"/>
</dbReference>
<keyword evidence="9" id="KW-1185">Reference proteome</keyword>
<evidence type="ECO:0000256" key="5">
    <source>
        <dbReference type="ARBA" id="ARBA00023163"/>
    </source>
</evidence>
<dbReference type="RefSeq" id="WP_139641121.1">
    <property type="nucleotide sequence ID" value="NZ_BAAAZS010000005.1"/>
</dbReference>
<dbReference type="AlphaFoldDB" id="A0A5C4VB27"/>
<dbReference type="SUPFAM" id="SSF52172">
    <property type="entry name" value="CheY-like"/>
    <property type="match status" value="1"/>
</dbReference>
<evidence type="ECO:0000256" key="3">
    <source>
        <dbReference type="ARBA" id="ARBA00023015"/>
    </source>
</evidence>
<feature type="modified residue" description="4-aspartylphosphate" evidence="6">
    <location>
        <position position="58"/>
    </location>
</feature>
<keyword evidence="1 6" id="KW-0597">Phosphoprotein</keyword>
<evidence type="ECO:0000256" key="1">
    <source>
        <dbReference type="ARBA" id="ARBA00022553"/>
    </source>
</evidence>
<dbReference type="PANTHER" id="PTHR48111:SF1">
    <property type="entry name" value="TWO-COMPONENT RESPONSE REGULATOR ORR33"/>
    <property type="match status" value="1"/>
</dbReference>
<keyword evidence="2" id="KW-0902">Two-component regulatory system</keyword>
<evidence type="ECO:0000259" key="7">
    <source>
        <dbReference type="PROSITE" id="PS50110"/>
    </source>
</evidence>
<dbReference type="Gene3D" id="3.40.50.2300">
    <property type="match status" value="1"/>
</dbReference>
<comment type="caution">
    <text evidence="8">The sequence shown here is derived from an EMBL/GenBank/DDBJ whole genome shotgun (WGS) entry which is preliminary data.</text>
</comment>
<organism evidence="8 9">
    <name type="scientific">Streptomyces sedi</name>
    <dbReference type="NCBI Taxonomy" id="555059"/>
    <lineage>
        <taxon>Bacteria</taxon>
        <taxon>Bacillati</taxon>
        <taxon>Actinomycetota</taxon>
        <taxon>Actinomycetes</taxon>
        <taxon>Kitasatosporales</taxon>
        <taxon>Streptomycetaceae</taxon>
        <taxon>Streptomyces</taxon>
    </lineage>
</organism>
<evidence type="ECO:0000256" key="4">
    <source>
        <dbReference type="ARBA" id="ARBA00023125"/>
    </source>
</evidence>
<dbReference type="GO" id="GO:0000976">
    <property type="term" value="F:transcription cis-regulatory region binding"/>
    <property type="evidence" value="ECO:0007669"/>
    <property type="project" value="TreeGrafter"/>
</dbReference>
<dbReference type="Pfam" id="PF00072">
    <property type="entry name" value="Response_reg"/>
    <property type="match status" value="1"/>
</dbReference>
<sequence length="401" mass="44120">MTDEMTGVRILVADDQTDVARTLCGPLRKAGAQLRFAPDGQAALTETASRPFDLIIVDMKMPPEEWGGLWLLRQLSLGGWNIPTLVLSGEGSKQQVIEALRLGSTDWIDKDAAGEELLGRCARILRDRLEQALKLASTHLPSPLATRFARYARTIDPEKQVLEGLHTLEAVLRFAAALGLSNPTPASLRGVNPVRLVQPSMGTWFTLCNDLAKTPDSCSAFIEILSWVMPERADRQQVQDLIELRNGIAHGRVTATLTHRDSLDLLLRSFAHRAASSWRSSLAVPTSMTYDGSTYPHSVLTFTGIGKPIPGTVRTERPQVTGEVMLFSGQSAPLNLFPWFVAQEAEHSGVLRIFQFDGLQRTKGNLDSNSLLQYSKVDDGEDMKAADHPGTTWQALAPWFL</sequence>
<keyword evidence="3" id="KW-0805">Transcription regulation</keyword>
<dbReference type="InterPro" id="IPR001789">
    <property type="entry name" value="Sig_transdc_resp-reg_receiver"/>
</dbReference>
<keyword evidence="4" id="KW-0238">DNA-binding</keyword>
<dbReference type="SMART" id="SM00448">
    <property type="entry name" value="REC"/>
    <property type="match status" value="1"/>
</dbReference>
<dbReference type="GO" id="GO:0000156">
    <property type="term" value="F:phosphorelay response regulator activity"/>
    <property type="evidence" value="ECO:0007669"/>
    <property type="project" value="TreeGrafter"/>
</dbReference>
<dbReference type="Proteomes" id="UP000311713">
    <property type="component" value="Unassembled WGS sequence"/>
</dbReference>
<evidence type="ECO:0000256" key="6">
    <source>
        <dbReference type="PROSITE-ProRule" id="PRU00169"/>
    </source>
</evidence>
<name>A0A5C4VB27_9ACTN</name>
<dbReference type="CDD" id="cd00156">
    <property type="entry name" value="REC"/>
    <property type="match status" value="1"/>
</dbReference>
<accession>A0A5C4VB27</accession>
<dbReference type="GO" id="GO:0006355">
    <property type="term" value="P:regulation of DNA-templated transcription"/>
    <property type="evidence" value="ECO:0007669"/>
    <property type="project" value="TreeGrafter"/>
</dbReference>
<feature type="domain" description="Response regulatory" evidence="7">
    <location>
        <begin position="9"/>
        <end position="125"/>
    </location>
</feature>
<dbReference type="OrthoDB" id="3990502at2"/>
<keyword evidence="5" id="KW-0804">Transcription</keyword>
<protein>
    <submittedName>
        <fullName evidence="8">Response regulator</fullName>
    </submittedName>
</protein>
<dbReference type="InterPro" id="IPR039420">
    <property type="entry name" value="WalR-like"/>
</dbReference>
<proteinExistence type="predicted"/>
<reference evidence="8 9" key="1">
    <citation type="submission" date="2019-06" db="EMBL/GenBank/DDBJ databases">
        <title>Draft genome of Streptomyces sedi sp. JCM16909.</title>
        <authorList>
            <person name="Klykleung N."/>
            <person name="Tanasupawat S."/>
            <person name="Kudo T."/>
            <person name="Yuki M."/>
            <person name="Ohkuma M."/>
        </authorList>
    </citation>
    <scope>NUCLEOTIDE SEQUENCE [LARGE SCALE GENOMIC DNA]</scope>
    <source>
        <strain evidence="8 9">JCM 16909</strain>
    </source>
</reference>
<dbReference type="GO" id="GO:0032993">
    <property type="term" value="C:protein-DNA complex"/>
    <property type="evidence" value="ECO:0007669"/>
    <property type="project" value="TreeGrafter"/>
</dbReference>
<dbReference type="EMBL" id="VDGT01000003">
    <property type="protein sequence ID" value="TNM32686.1"/>
    <property type="molecule type" value="Genomic_DNA"/>
</dbReference>